<evidence type="ECO:0000256" key="1">
    <source>
        <dbReference type="SAM" id="MobiDB-lite"/>
    </source>
</evidence>
<dbReference type="OrthoDB" id="8499805at2"/>
<organism evidence="2 3">
    <name type="scientific">Holospora curviuscula</name>
    <dbReference type="NCBI Taxonomy" id="1082868"/>
    <lineage>
        <taxon>Bacteria</taxon>
        <taxon>Pseudomonadati</taxon>
        <taxon>Pseudomonadota</taxon>
        <taxon>Alphaproteobacteria</taxon>
        <taxon>Holosporales</taxon>
        <taxon>Holosporaceae</taxon>
        <taxon>Holospora</taxon>
    </lineage>
</organism>
<keyword evidence="3" id="KW-1185">Reference proteome</keyword>
<feature type="compositionally biased region" description="Basic and acidic residues" evidence="1">
    <location>
        <begin position="53"/>
        <end position="83"/>
    </location>
</feature>
<evidence type="ECO:0000313" key="3">
    <source>
        <dbReference type="Proteomes" id="UP000239425"/>
    </source>
</evidence>
<dbReference type="AlphaFoldDB" id="A0A2S5RE19"/>
<evidence type="ECO:0000313" key="2">
    <source>
        <dbReference type="EMBL" id="PPE05554.1"/>
    </source>
</evidence>
<feature type="region of interest" description="Disordered" evidence="1">
    <location>
        <begin position="117"/>
        <end position="140"/>
    </location>
</feature>
<reference evidence="2 3" key="1">
    <citation type="submission" date="2017-11" db="EMBL/GenBank/DDBJ databases">
        <title>Comparative genomic analysis of Holospora spp., intranuclear symbionts of paramecia.</title>
        <authorList>
            <person name="Garushyants S.K."/>
            <person name="Beliavskaya A."/>
            <person name="Malko D.B."/>
            <person name="Logacheva M.D."/>
            <person name="Rautian M.S."/>
            <person name="Gelfand M.S."/>
        </authorList>
    </citation>
    <scope>NUCLEOTIDE SEQUENCE [LARGE SCALE GENOMIC DNA]</scope>
    <source>
        <strain evidence="3">02AZ16</strain>
    </source>
</reference>
<gene>
    <name evidence="2" type="ORF">HCUR_00200</name>
</gene>
<feature type="region of interest" description="Disordered" evidence="1">
    <location>
        <begin position="39"/>
        <end position="93"/>
    </location>
</feature>
<accession>A0A2S5RE19</accession>
<comment type="caution">
    <text evidence="2">The sequence shown here is derived from an EMBL/GenBank/DDBJ whole genome shotgun (WGS) entry which is preliminary data.</text>
</comment>
<sequence>MHPKFTEEVEKAVKNSKYKYRKDLPDGRVRFYRKHALAGDKDPNAFTSGGRSHVREVNPRTGKVREWEECYQKPSEARPKEARGGAPQNDLHVVQIHPEPKIDGVVQEIQHYPFTSKDVEKFQSGKIPGLNTKPNPLEKN</sequence>
<dbReference type="EMBL" id="PHHC01000064">
    <property type="protein sequence ID" value="PPE05554.1"/>
    <property type="molecule type" value="Genomic_DNA"/>
</dbReference>
<proteinExistence type="predicted"/>
<protein>
    <submittedName>
        <fullName evidence="2">Uncharacterized protein</fullName>
    </submittedName>
</protein>
<dbReference type="Proteomes" id="UP000239425">
    <property type="component" value="Unassembled WGS sequence"/>
</dbReference>
<name>A0A2S5RE19_9PROT</name>